<dbReference type="Gene3D" id="3.30.200.20">
    <property type="entry name" value="Phosphorylase Kinase, domain 1"/>
    <property type="match status" value="1"/>
</dbReference>
<dbReference type="PANTHER" id="PTHR47987:SF5">
    <property type="entry name" value="PROTEIN KINASE DOMAIN-CONTAINING PROTEIN"/>
    <property type="match status" value="1"/>
</dbReference>
<evidence type="ECO:0000313" key="8">
    <source>
        <dbReference type="EMBL" id="EXB53540.1"/>
    </source>
</evidence>
<dbReference type="InterPro" id="IPR006016">
    <property type="entry name" value="UspA"/>
</dbReference>
<dbReference type="InterPro" id="IPR017441">
    <property type="entry name" value="Protein_kinase_ATP_BS"/>
</dbReference>
<keyword evidence="8" id="KW-0675">Receptor</keyword>
<dbReference type="Gene3D" id="3.40.50.620">
    <property type="entry name" value="HUPs"/>
    <property type="match status" value="1"/>
</dbReference>
<evidence type="ECO:0000259" key="7">
    <source>
        <dbReference type="PROSITE" id="PS50011"/>
    </source>
</evidence>
<dbReference type="Proteomes" id="UP000030645">
    <property type="component" value="Unassembled WGS sequence"/>
</dbReference>
<keyword evidence="2 5" id="KW-0547">Nucleotide-binding</keyword>
<keyword evidence="4 5" id="KW-0067">ATP-binding</keyword>
<feature type="region of interest" description="Disordered" evidence="6">
    <location>
        <begin position="1"/>
        <end position="27"/>
    </location>
</feature>
<evidence type="ECO:0000256" key="1">
    <source>
        <dbReference type="ARBA" id="ARBA00022679"/>
    </source>
</evidence>
<keyword evidence="3 8" id="KW-0418">Kinase</keyword>
<evidence type="ECO:0000256" key="5">
    <source>
        <dbReference type="PROSITE-ProRule" id="PRU10141"/>
    </source>
</evidence>
<evidence type="ECO:0000256" key="3">
    <source>
        <dbReference type="ARBA" id="ARBA00022777"/>
    </source>
</evidence>
<dbReference type="InterPro" id="IPR011009">
    <property type="entry name" value="Kinase-like_dom_sf"/>
</dbReference>
<feature type="binding site" evidence="5">
    <location>
        <position position="425"/>
    </location>
    <ligand>
        <name>ATP</name>
        <dbReference type="ChEBI" id="CHEBI:30616"/>
    </ligand>
</feature>
<evidence type="ECO:0000256" key="2">
    <source>
        <dbReference type="ARBA" id="ARBA00022741"/>
    </source>
</evidence>
<dbReference type="FunFam" id="1.10.510.10:FF:000284">
    <property type="entry name" value="Putative receptor-like serine/threonine-protein kinase"/>
    <property type="match status" value="1"/>
</dbReference>
<dbReference type="CDD" id="cd00293">
    <property type="entry name" value="USP-like"/>
    <property type="match status" value="1"/>
</dbReference>
<evidence type="ECO:0000256" key="4">
    <source>
        <dbReference type="ARBA" id="ARBA00022840"/>
    </source>
</evidence>
<gene>
    <name evidence="8" type="ORF">L484_007911</name>
</gene>
<sequence length="743" mass="82161">MVAEPSSSSSTGEVENGGGGGGGGGGGKRTVVVGVKLDSRSKELLTWALVKVALPGHQVIALHVLDSSTESTSSLLSLINTFDSVLSVYEGFCNLKQVDLKLKVCRGKSVRKILVREAKSYPSATLVVGVSKTNHRIRSSASVAKHCAAKLSRCFGVFAVDNSKVVFKRETKMDSNQSNGNENYGALVHKNVKLLIEAELNKYKCHHRIRKSCSKCRTKTPKRDCYISESDSVVPDDSVSELEDDLSVCNSEDNSLALVPIQPYQAASGSLAIQDSRFLNPGWALLRRLFLPFRQSIEASVKKSSRFQWVLRLPSWHSSVVYPDQKQTICNQDDDRSALDGESRAIVPFGYNMASPPLSPHNGLESLLKELMNIHEKYSATCRLFSFQELLQATSNFLPENMVGRGGSSRVYRGCLHDGKELAVKILKPSEDVIKEFVQEIDIITTLNHKNIISLFGFCFEDDNLILVYEFLPRGSLEENLHGHKKDGNTFGWQERYYVALGIAEALDYLHYGCAEPVIHRDVKSSNILLSDDFEPQLSDFGLASWASGSSHFICTDVAGTFGYLAPEYFMHGKVSDKIDVYAFGVVLLELLSGRKPINNEFPKGQESIVLWANPILKGGKVSELLDPSLGSAESDKEKIERMILAATLCIRRSPKLRPCISVVVKILQGDEEAVRWARQQVSASEDEEEVVDGEPLPSNIQSHLNLALLDMEDDSYSLSGSEQSISIEDYLRGRWSRSSTFD</sequence>
<feature type="compositionally biased region" description="Polar residues" evidence="6">
    <location>
        <begin position="1"/>
        <end position="13"/>
    </location>
</feature>
<feature type="domain" description="Protein kinase" evidence="7">
    <location>
        <begin position="397"/>
        <end position="675"/>
    </location>
</feature>
<dbReference type="Gene3D" id="1.10.510.10">
    <property type="entry name" value="Transferase(Phosphotransferase) domain 1"/>
    <property type="match status" value="1"/>
</dbReference>
<feature type="compositionally biased region" description="Gly residues" evidence="6">
    <location>
        <begin position="15"/>
        <end position="27"/>
    </location>
</feature>
<dbReference type="eggNOG" id="KOG1187">
    <property type="taxonomic scope" value="Eukaryota"/>
</dbReference>
<dbReference type="OrthoDB" id="654677at2759"/>
<dbReference type="FunFam" id="3.30.200.20:FF:000268">
    <property type="entry name" value="probable receptor-like serine/threonine-protein kinase At5g57670"/>
    <property type="match status" value="1"/>
</dbReference>
<organism evidence="8 9">
    <name type="scientific">Morus notabilis</name>
    <dbReference type="NCBI Taxonomy" id="981085"/>
    <lineage>
        <taxon>Eukaryota</taxon>
        <taxon>Viridiplantae</taxon>
        <taxon>Streptophyta</taxon>
        <taxon>Embryophyta</taxon>
        <taxon>Tracheophyta</taxon>
        <taxon>Spermatophyta</taxon>
        <taxon>Magnoliopsida</taxon>
        <taxon>eudicotyledons</taxon>
        <taxon>Gunneridae</taxon>
        <taxon>Pentapetalae</taxon>
        <taxon>rosids</taxon>
        <taxon>fabids</taxon>
        <taxon>Rosales</taxon>
        <taxon>Moraceae</taxon>
        <taxon>Moreae</taxon>
        <taxon>Morus</taxon>
    </lineage>
</organism>
<proteinExistence type="predicted"/>
<protein>
    <submittedName>
        <fullName evidence="8">Receptor-like cytosolic serine/threonine-protein kinase RBK2</fullName>
    </submittedName>
</protein>
<reference evidence="9" key="1">
    <citation type="submission" date="2013-01" db="EMBL/GenBank/DDBJ databases">
        <title>Draft Genome Sequence of a Mulberry Tree, Morus notabilis C.K. Schneid.</title>
        <authorList>
            <person name="He N."/>
            <person name="Zhao S."/>
        </authorList>
    </citation>
    <scope>NUCLEOTIDE SEQUENCE</scope>
</reference>
<evidence type="ECO:0000256" key="6">
    <source>
        <dbReference type="SAM" id="MobiDB-lite"/>
    </source>
</evidence>
<dbReference type="PANTHER" id="PTHR47987">
    <property type="entry name" value="OS08G0249100 PROTEIN"/>
    <property type="match status" value="1"/>
</dbReference>
<evidence type="ECO:0000313" key="9">
    <source>
        <dbReference type="Proteomes" id="UP000030645"/>
    </source>
</evidence>
<dbReference type="AlphaFoldDB" id="W9REW6"/>
<dbReference type="SMART" id="SM00220">
    <property type="entry name" value="S_TKc"/>
    <property type="match status" value="1"/>
</dbReference>
<dbReference type="PROSITE" id="PS50011">
    <property type="entry name" value="PROTEIN_KINASE_DOM"/>
    <property type="match status" value="1"/>
</dbReference>
<dbReference type="InterPro" id="IPR000719">
    <property type="entry name" value="Prot_kinase_dom"/>
</dbReference>
<dbReference type="InterPro" id="IPR046958">
    <property type="entry name" value="RBK1/2/STUNTED"/>
</dbReference>
<dbReference type="GO" id="GO:0004672">
    <property type="term" value="F:protein kinase activity"/>
    <property type="evidence" value="ECO:0007669"/>
    <property type="project" value="InterPro"/>
</dbReference>
<dbReference type="InterPro" id="IPR008271">
    <property type="entry name" value="Ser/Thr_kinase_AS"/>
</dbReference>
<name>W9REW6_9ROSA</name>
<dbReference type="InterPro" id="IPR014729">
    <property type="entry name" value="Rossmann-like_a/b/a_fold"/>
</dbReference>
<dbReference type="EMBL" id="KE344093">
    <property type="protein sequence ID" value="EXB53540.1"/>
    <property type="molecule type" value="Genomic_DNA"/>
</dbReference>
<accession>W9REW6</accession>
<dbReference type="FunFam" id="3.40.50.620:FF:000177">
    <property type="entry name" value="probable receptor-like serine/threonine-protein kinase At5g57670"/>
    <property type="match status" value="1"/>
</dbReference>
<dbReference type="Pfam" id="PF00069">
    <property type="entry name" value="Pkinase"/>
    <property type="match status" value="1"/>
</dbReference>
<dbReference type="GO" id="GO:0005524">
    <property type="term" value="F:ATP binding"/>
    <property type="evidence" value="ECO:0007669"/>
    <property type="project" value="UniProtKB-UniRule"/>
</dbReference>
<dbReference type="SUPFAM" id="SSF56112">
    <property type="entry name" value="Protein kinase-like (PK-like)"/>
    <property type="match status" value="1"/>
</dbReference>
<dbReference type="KEGG" id="mnt:21391301"/>
<keyword evidence="9" id="KW-1185">Reference proteome</keyword>
<dbReference type="PROSITE" id="PS00107">
    <property type="entry name" value="PROTEIN_KINASE_ATP"/>
    <property type="match status" value="1"/>
</dbReference>
<keyword evidence="1" id="KW-0808">Transferase</keyword>
<dbReference type="SUPFAM" id="SSF52402">
    <property type="entry name" value="Adenine nucleotide alpha hydrolases-like"/>
    <property type="match status" value="1"/>
</dbReference>
<dbReference type="PROSITE" id="PS00108">
    <property type="entry name" value="PROTEIN_KINASE_ST"/>
    <property type="match status" value="1"/>
</dbReference>
<dbReference type="STRING" id="981085.W9REW6"/>
<dbReference type="Pfam" id="PF00582">
    <property type="entry name" value="Usp"/>
    <property type="match status" value="1"/>
</dbReference>